<dbReference type="Proteomes" id="UP000481153">
    <property type="component" value="Unassembled WGS sequence"/>
</dbReference>
<evidence type="ECO:0000313" key="1">
    <source>
        <dbReference type="EMBL" id="KAF0734941.1"/>
    </source>
</evidence>
<keyword evidence="2" id="KW-1185">Reference proteome</keyword>
<dbReference type="AlphaFoldDB" id="A0A6G0X4P5"/>
<dbReference type="VEuPathDB" id="FungiDB:AeMF1_000150"/>
<proteinExistence type="predicted"/>
<name>A0A6G0X4P5_9STRA</name>
<evidence type="ECO:0000313" key="2">
    <source>
        <dbReference type="Proteomes" id="UP000481153"/>
    </source>
</evidence>
<gene>
    <name evidence="1" type="ORF">Ae201684_008418</name>
</gene>
<sequence length="124" mass="13587">MDSTCFFKDCPNPVAAPGKLKCTFHAKKGICGAPDCHNQVYARGHCIRHGGRRPCRFEGCSGNARSRGYCTRHSSSANAEDDALALPDFDFDIDMNLVFDDVELEQNIIDALLVDSDFQAVTSV</sequence>
<accession>A0A6G0X4P5</accession>
<reference evidence="1 2" key="1">
    <citation type="submission" date="2019-07" db="EMBL/GenBank/DDBJ databases">
        <title>Genomics analysis of Aphanomyces spp. identifies a new class of oomycete effector associated with host adaptation.</title>
        <authorList>
            <person name="Gaulin E."/>
        </authorList>
    </citation>
    <scope>NUCLEOTIDE SEQUENCE [LARGE SCALE GENOMIC DNA]</scope>
    <source>
        <strain evidence="1 2">ATCC 201684</strain>
    </source>
</reference>
<dbReference type="EMBL" id="VJMJ01000102">
    <property type="protein sequence ID" value="KAF0734941.1"/>
    <property type="molecule type" value="Genomic_DNA"/>
</dbReference>
<comment type="caution">
    <text evidence="1">The sequence shown here is derived from an EMBL/GenBank/DDBJ whole genome shotgun (WGS) entry which is preliminary data.</text>
</comment>
<protein>
    <submittedName>
        <fullName evidence="1">Uncharacterized protein</fullName>
    </submittedName>
</protein>
<organism evidence="1 2">
    <name type="scientific">Aphanomyces euteiches</name>
    <dbReference type="NCBI Taxonomy" id="100861"/>
    <lineage>
        <taxon>Eukaryota</taxon>
        <taxon>Sar</taxon>
        <taxon>Stramenopiles</taxon>
        <taxon>Oomycota</taxon>
        <taxon>Saprolegniomycetes</taxon>
        <taxon>Saprolegniales</taxon>
        <taxon>Verrucalvaceae</taxon>
        <taxon>Aphanomyces</taxon>
    </lineage>
</organism>